<name>A0A1W0E3F5_9MICR</name>
<dbReference type="AlphaFoldDB" id="A0A1W0E3F5"/>
<reference evidence="2 3" key="1">
    <citation type="journal article" date="2017" name="Environ. Microbiol.">
        <title>Decay of the glycolytic pathway and adaptation to intranuclear parasitism within Enterocytozoonidae microsporidia.</title>
        <authorList>
            <person name="Wiredu Boakye D."/>
            <person name="Jaroenlak P."/>
            <person name="Prachumwat A."/>
            <person name="Williams T.A."/>
            <person name="Bateman K.S."/>
            <person name="Itsathitphaisarn O."/>
            <person name="Sritunyalucksana K."/>
            <person name="Paszkiewicz K.H."/>
            <person name="Moore K.A."/>
            <person name="Stentiford G.D."/>
            <person name="Williams B.A."/>
        </authorList>
    </citation>
    <scope>NUCLEOTIDE SEQUENCE [LARGE SCALE GENOMIC DNA]</scope>
    <source>
        <strain evidence="2 3">TH1</strain>
    </source>
</reference>
<dbReference type="Proteomes" id="UP000192758">
    <property type="component" value="Unassembled WGS sequence"/>
</dbReference>
<comment type="caution">
    <text evidence="2">The sequence shown here is derived from an EMBL/GenBank/DDBJ whole genome shotgun (WGS) entry which is preliminary data.</text>
</comment>
<evidence type="ECO:0000256" key="1">
    <source>
        <dbReference type="SAM" id="MobiDB-lite"/>
    </source>
</evidence>
<dbReference type="OrthoDB" id="2195332at2759"/>
<proteinExistence type="predicted"/>
<accession>A0A1W0E3F5</accession>
<gene>
    <name evidence="2" type="ORF">EHP00_1246</name>
</gene>
<organism evidence="2 3">
    <name type="scientific">Ecytonucleospora hepatopenaei</name>
    <dbReference type="NCBI Taxonomy" id="646526"/>
    <lineage>
        <taxon>Eukaryota</taxon>
        <taxon>Fungi</taxon>
        <taxon>Fungi incertae sedis</taxon>
        <taxon>Microsporidia</taxon>
        <taxon>Enterocytozoonidae</taxon>
        <taxon>Ecytonucleospora</taxon>
    </lineage>
</organism>
<sequence length="133" mass="14901">MGLSRKEQIFAKTKSVGGKRKAIVDPKPASGIKHILETKFSKGEVVPTIIKSVSYKLGDKIHTIENANVKSIQKDKKKPIAFIVQGKEKIDNEENVLSGLPKDLFNNLNKENKKEEDKEVNESEKEGETINKE</sequence>
<protein>
    <submittedName>
        <fullName evidence="2">Uncharacterized protein</fullName>
    </submittedName>
</protein>
<feature type="compositionally biased region" description="Basic and acidic residues" evidence="1">
    <location>
        <begin position="110"/>
        <end position="133"/>
    </location>
</feature>
<keyword evidence="3" id="KW-1185">Reference proteome</keyword>
<feature type="region of interest" description="Disordered" evidence="1">
    <location>
        <begin position="101"/>
        <end position="133"/>
    </location>
</feature>
<dbReference type="VEuPathDB" id="MicrosporidiaDB:EHP00_1246"/>
<evidence type="ECO:0000313" key="3">
    <source>
        <dbReference type="Proteomes" id="UP000192758"/>
    </source>
</evidence>
<dbReference type="EMBL" id="MNPJ01000025">
    <property type="protein sequence ID" value="OQS53771.1"/>
    <property type="molecule type" value="Genomic_DNA"/>
</dbReference>
<evidence type="ECO:0000313" key="2">
    <source>
        <dbReference type="EMBL" id="OQS53771.1"/>
    </source>
</evidence>